<comment type="caution">
    <text evidence="2">The sequence shown here is derived from an EMBL/GenBank/DDBJ whole genome shotgun (WGS) entry which is preliminary data.</text>
</comment>
<dbReference type="Pfam" id="PF10006">
    <property type="entry name" value="DUF2249"/>
    <property type="match status" value="1"/>
</dbReference>
<organism evidence="2 3">
    <name type="scientific">Halovenus salina</name>
    <dbReference type="NCBI Taxonomy" id="1510225"/>
    <lineage>
        <taxon>Archaea</taxon>
        <taxon>Methanobacteriati</taxon>
        <taxon>Methanobacteriota</taxon>
        <taxon>Stenosarchaea group</taxon>
        <taxon>Halobacteria</taxon>
        <taxon>Halobacteriales</taxon>
        <taxon>Haloarculaceae</taxon>
        <taxon>Halovenus</taxon>
    </lineage>
</organism>
<evidence type="ECO:0000313" key="2">
    <source>
        <dbReference type="EMBL" id="MFC7057267.1"/>
    </source>
</evidence>
<sequence length="105" mass="12138">MLQGAFDSQEQETRRLLLTEELDVRDLPPAQRHEKIFSTYTDLAVREGFVLINDHDPKPLYHQFEAETGDGFYWEYQQRDSGEFRVLIGKNADSATTGKQSEAPF</sequence>
<dbReference type="Proteomes" id="UP001596445">
    <property type="component" value="Unassembled WGS sequence"/>
</dbReference>
<dbReference type="InterPro" id="IPR018720">
    <property type="entry name" value="DUF2249"/>
</dbReference>
<feature type="domain" description="DUF2249" evidence="1">
    <location>
        <begin position="21"/>
        <end position="90"/>
    </location>
</feature>
<evidence type="ECO:0000259" key="1">
    <source>
        <dbReference type="Pfam" id="PF10006"/>
    </source>
</evidence>
<gene>
    <name evidence="2" type="ORF">ACFQQG_02555</name>
</gene>
<dbReference type="RefSeq" id="WP_267162993.1">
    <property type="nucleotide sequence ID" value="NZ_CP112972.1"/>
</dbReference>
<protein>
    <submittedName>
        <fullName evidence="2">DUF2249 domain-containing protein</fullName>
    </submittedName>
</protein>
<reference evidence="2 3" key="1">
    <citation type="journal article" date="2019" name="Int. J. Syst. Evol. Microbiol.">
        <title>The Global Catalogue of Microorganisms (GCM) 10K type strain sequencing project: providing services to taxonomists for standard genome sequencing and annotation.</title>
        <authorList>
            <consortium name="The Broad Institute Genomics Platform"/>
            <consortium name="The Broad Institute Genome Sequencing Center for Infectious Disease"/>
            <person name="Wu L."/>
            <person name="Ma J."/>
        </authorList>
    </citation>
    <scope>NUCLEOTIDE SEQUENCE [LARGE SCALE GENOMIC DNA]</scope>
    <source>
        <strain evidence="2 3">JCM 30072</strain>
    </source>
</reference>
<keyword evidence="3" id="KW-1185">Reference proteome</keyword>
<dbReference type="AlphaFoldDB" id="A0ABD5VWV8"/>
<name>A0ABD5VWV8_9EURY</name>
<proteinExistence type="predicted"/>
<evidence type="ECO:0000313" key="3">
    <source>
        <dbReference type="Proteomes" id="UP001596445"/>
    </source>
</evidence>
<dbReference type="EMBL" id="JBHSZI010000001">
    <property type="protein sequence ID" value="MFC7057267.1"/>
    <property type="molecule type" value="Genomic_DNA"/>
</dbReference>
<accession>A0ABD5VWV8</accession>
<dbReference type="GeneID" id="76629094"/>